<dbReference type="Proteomes" id="UP000887013">
    <property type="component" value="Unassembled WGS sequence"/>
</dbReference>
<gene>
    <name evidence="2" type="ORF">NPIL_502591</name>
</gene>
<evidence type="ECO:0000256" key="1">
    <source>
        <dbReference type="SAM" id="Phobius"/>
    </source>
</evidence>
<evidence type="ECO:0000313" key="3">
    <source>
        <dbReference type="Proteomes" id="UP000887013"/>
    </source>
</evidence>
<name>A0A8X6K7B7_NEPPI</name>
<keyword evidence="3" id="KW-1185">Reference proteome</keyword>
<reference evidence="2" key="1">
    <citation type="submission" date="2020-08" db="EMBL/GenBank/DDBJ databases">
        <title>Multicomponent nature underlies the extraordinary mechanical properties of spider dragline silk.</title>
        <authorList>
            <person name="Kono N."/>
            <person name="Nakamura H."/>
            <person name="Mori M."/>
            <person name="Yoshida Y."/>
            <person name="Ohtoshi R."/>
            <person name="Malay A.D."/>
            <person name="Moran D.A.P."/>
            <person name="Tomita M."/>
            <person name="Numata K."/>
            <person name="Arakawa K."/>
        </authorList>
    </citation>
    <scope>NUCLEOTIDE SEQUENCE</scope>
</reference>
<protein>
    <submittedName>
        <fullName evidence="2">Uncharacterized protein</fullName>
    </submittedName>
</protein>
<comment type="caution">
    <text evidence="2">The sequence shown here is derived from an EMBL/GenBank/DDBJ whole genome shotgun (WGS) entry which is preliminary data.</text>
</comment>
<accession>A0A8X6K7B7</accession>
<feature type="transmembrane region" description="Helical" evidence="1">
    <location>
        <begin position="31"/>
        <end position="49"/>
    </location>
</feature>
<sequence length="95" mass="10710">MMHLQGFFGKAFVPPCFITIFYKEGPRAHALTLHWAATIFYSVVIYVFLVEMRKLLPVVCYYKRLTLFQLKEEGKSLLGASLSDNGQMGYVGGGP</sequence>
<keyword evidence="1" id="KW-1133">Transmembrane helix</keyword>
<keyword evidence="1" id="KW-0812">Transmembrane</keyword>
<dbReference type="AlphaFoldDB" id="A0A8X6K7B7"/>
<proteinExistence type="predicted"/>
<keyword evidence="1" id="KW-0472">Membrane</keyword>
<organism evidence="2 3">
    <name type="scientific">Nephila pilipes</name>
    <name type="common">Giant wood spider</name>
    <name type="synonym">Nephila maculata</name>
    <dbReference type="NCBI Taxonomy" id="299642"/>
    <lineage>
        <taxon>Eukaryota</taxon>
        <taxon>Metazoa</taxon>
        <taxon>Ecdysozoa</taxon>
        <taxon>Arthropoda</taxon>
        <taxon>Chelicerata</taxon>
        <taxon>Arachnida</taxon>
        <taxon>Araneae</taxon>
        <taxon>Araneomorphae</taxon>
        <taxon>Entelegynae</taxon>
        <taxon>Araneoidea</taxon>
        <taxon>Nephilidae</taxon>
        <taxon>Nephila</taxon>
    </lineage>
</organism>
<dbReference type="EMBL" id="BMAW01087326">
    <property type="protein sequence ID" value="GFS29065.1"/>
    <property type="molecule type" value="Genomic_DNA"/>
</dbReference>
<evidence type="ECO:0000313" key="2">
    <source>
        <dbReference type="EMBL" id="GFS29065.1"/>
    </source>
</evidence>